<feature type="compositionally biased region" description="Basic and acidic residues" evidence="1">
    <location>
        <begin position="516"/>
        <end position="527"/>
    </location>
</feature>
<evidence type="ECO:0000256" key="1">
    <source>
        <dbReference type="SAM" id="MobiDB-lite"/>
    </source>
</evidence>
<gene>
    <name evidence="3" type="ORF">LTR84_011969</name>
</gene>
<feature type="domain" description="DUF7924" evidence="2">
    <location>
        <begin position="250"/>
        <end position="473"/>
    </location>
</feature>
<keyword evidence="4" id="KW-1185">Reference proteome</keyword>
<feature type="compositionally biased region" description="Basic and acidic residues" evidence="1">
    <location>
        <begin position="188"/>
        <end position="201"/>
    </location>
</feature>
<feature type="compositionally biased region" description="Polar residues" evidence="1">
    <location>
        <begin position="15"/>
        <end position="34"/>
    </location>
</feature>
<feature type="region of interest" description="Disordered" evidence="1">
    <location>
        <begin position="160"/>
        <end position="201"/>
    </location>
</feature>
<dbReference type="PANTHER" id="PTHR42470:SF2">
    <property type="match status" value="1"/>
</dbReference>
<feature type="compositionally biased region" description="Basic and acidic residues" evidence="1">
    <location>
        <begin position="57"/>
        <end position="70"/>
    </location>
</feature>
<sequence length="547" mass="62478">MARRDSATIPKTRRQSLNLQHQDHLSTSSFSARLTSKGKRPQGIIKGQKQTPHRRSARLDRLIEVDETQPKDSQQPLPSPISDIKSPKRAHPPPTFLPSKTPKRKREAEQQLKSLSSKRPRTSRSEPSLRDVDSVTYWTKTYHWPREYFNESGEMSHLLARKKSAASLRRKRSDSGSGAPSSTTPSDQKAREEKSAPYRDPRYRVLLEATGSYMDRSDLDITNKSKALCRDLMAKEQTIPKDSIFSDNVFEKACRKFQDKNEARVIQDIGRLIVPSAETLATFGAEQLDKLVESVNEGWNNSIPVTKTRPQPDYSVGFKRSAFTEDQIQRLQPFVGDLFDSSFFMGTWYMYFPFFSSEVKCGAAALDVADRQNAHSMTLAVRGVVELFRLVGREQELHREILAFSISHDNETVRIYGHYPVIEGKKTTFYRHTIRKFDFTEQDGKEKWTAYKFTKSVYNTWMSAHFERLCSAIDAIPPDINFELPEESELQFPSSSGLSQGLESHYLSESGATSNDELRLLDPREATPETSVTRTSEQTAFKKPKKR</sequence>
<dbReference type="PANTHER" id="PTHR42470">
    <property type="entry name" value="VAST DOMAIN-CONTAINING PROTEIN"/>
    <property type="match status" value="1"/>
</dbReference>
<feature type="region of interest" description="Disordered" evidence="1">
    <location>
        <begin position="491"/>
        <end position="547"/>
    </location>
</feature>
<organism evidence="3 4">
    <name type="scientific">Exophiala bonariae</name>
    <dbReference type="NCBI Taxonomy" id="1690606"/>
    <lineage>
        <taxon>Eukaryota</taxon>
        <taxon>Fungi</taxon>
        <taxon>Dikarya</taxon>
        <taxon>Ascomycota</taxon>
        <taxon>Pezizomycotina</taxon>
        <taxon>Eurotiomycetes</taxon>
        <taxon>Chaetothyriomycetidae</taxon>
        <taxon>Chaetothyriales</taxon>
        <taxon>Herpotrichiellaceae</taxon>
        <taxon>Exophiala</taxon>
    </lineage>
</organism>
<feature type="region of interest" description="Disordered" evidence="1">
    <location>
        <begin position="1"/>
        <end position="130"/>
    </location>
</feature>
<comment type="caution">
    <text evidence="3">The sequence shown here is derived from an EMBL/GenBank/DDBJ whole genome shotgun (WGS) entry which is preliminary data.</text>
</comment>
<dbReference type="GeneID" id="89980118"/>
<feature type="compositionally biased region" description="Polar residues" evidence="1">
    <location>
        <begin position="491"/>
        <end position="502"/>
    </location>
</feature>
<dbReference type="Proteomes" id="UP001358417">
    <property type="component" value="Unassembled WGS sequence"/>
</dbReference>
<evidence type="ECO:0000259" key="2">
    <source>
        <dbReference type="Pfam" id="PF25545"/>
    </source>
</evidence>
<feature type="compositionally biased region" description="Low complexity" evidence="1">
    <location>
        <begin position="175"/>
        <end position="187"/>
    </location>
</feature>
<accession>A0AAV9MS24</accession>
<evidence type="ECO:0000313" key="4">
    <source>
        <dbReference type="Proteomes" id="UP001358417"/>
    </source>
</evidence>
<dbReference type="Pfam" id="PF25545">
    <property type="entry name" value="DUF7924"/>
    <property type="match status" value="1"/>
</dbReference>
<dbReference type="RefSeq" id="XP_064699843.1">
    <property type="nucleotide sequence ID" value="XM_064855496.1"/>
</dbReference>
<feature type="compositionally biased region" description="Polar residues" evidence="1">
    <location>
        <begin position="528"/>
        <end position="539"/>
    </location>
</feature>
<feature type="compositionally biased region" description="Basic residues" evidence="1">
    <location>
        <begin position="160"/>
        <end position="172"/>
    </location>
</feature>
<evidence type="ECO:0000313" key="3">
    <source>
        <dbReference type="EMBL" id="KAK5043453.1"/>
    </source>
</evidence>
<proteinExistence type="predicted"/>
<reference evidence="3 4" key="1">
    <citation type="submission" date="2023-08" db="EMBL/GenBank/DDBJ databases">
        <title>Black Yeasts Isolated from many extreme environments.</title>
        <authorList>
            <person name="Coleine C."/>
            <person name="Stajich J.E."/>
            <person name="Selbmann L."/>
        </authorList>
    </citation>
    <scope>NUCLEOTIDE SEQUENCE [LARGE SCALE GENOMIC DNA]</scope>
    <source>
        <strain evidence="3 4">CCFEE 5792</strain>
    </source>
</reference>
<protein>
    <recommendedName>
        <fullName evidence="2">DUF7924 domain-containing protein</fullName>
    </recommendedName>
</protein>
<name>A0AAV9MS24_9EURO</name>
<dbReference type="InterPro" id="IPR057684">
    <property type="entry name" value="DUF7924"/>
</dbReference>
<dbReference type="AlphaFoldDB" id="A0AAV9MS24"/>
<dbReference type="EMBL" id="JAVRRD010000064">
    <property type="protein sequence ID" value="KAK5043453.1"/>
    <property type="molecule type" value="Genomic_DNA"/>
</dbReference>